<reference evidence="2 3" key="1">
    <citation type="submission" date="2016-02" db="EMBL/GenBank/DDBJ databases">
        <title>Genome sequence of Tissierella creatinophila DSM 6911.</title>
        <authorList>
            <person name="Poehlein A."/>
            <person name="Daniel R."/>
        </authorList>
    </citation>
    <scope>NUCLEOTIDE SEQUENCE [LARGE SCALE GENOMIC DNA]</scope>
    <source>
        <strain evidence="2 3">DSM 6911</strain>
    </source>
</reference>
<dbReference type="AlphaFoldDB" id="A0A1U7M7P1"/>
<feature type="transmembrane region" description="Helical" evidence="1">
    <location>
        <begin position="24"/>
        <end position="46"/>
    </location>
</feature>
<feature type="transmembrane region" description="Helical" evidence="1">
    <location>
        <begin position="58"/>
        <end position="77"/>
    </location>
</feature>
<evidence type="ECO:0000313" key="2">
    <source>
        <dbReference type="EMBL" id="OLS03354.1"/>
    </source>
</evidence>
<name>A0A1U7M7P1_TISCR</name>
<keyword evidence="1" id="KW-1133">Transmembrane helix</keyword>
<dbReference type="Proteomes" id="UP000186112">
    <property type="component" value="Unassembled WGS sequence"/>
</dbReference>
<sequence>MRKDLNKNFRDISKENKSREESKITSFDIIIGLLIGGFFYFAYYILMPDYFKLNPLKFPYMLVSIYFVVSTLLFPYVSKRVSGLSTLI</sequence>
<evidence type="ECO:0000313" key="3">
    <source>
        <dbReference type="Proteomes" id="UP000186112"/>
    </source>
</evidence>
<evidence type="ECO:0000256" key="1">
    <source>
        <dbReference type="SAM" id="Phobius"/>
    </source>
</evidence>
<dbReference type="RefSeq" id="WP_075724952.1">
    <property type="nucleotide sequence ID" value="NZ_LTDM01000008.1"/>
</dbReference>
<accession>A0A1U7M7P1</accession>
<keyword evidence="1" id="KW-0472">Membrane</keyword>
<keyword evidence="1" id="KW-0812">Transmembrane</keyword>
<protein>
    <submittedName>
        <fullName evidence="2">Uncharacterized protein</fullName>
    </submittedName>
</protein>
<gene>
    <name evidence="2" type="ORF">TICRE_05840</name>
</gene>
<keyword evidence="3" id="KW-1185">Reference proteome</keyword>
<dbReference type="EMBL" id="LTDM01000008">
    <property type="protein sequence ID" value="OLS03354.1"/>
    <property type="molecule type" value="Genomic_DNA"/>
</dbReference>
<dbReference type="OrthoDB" id="1710137at2"/>
<organism evidence="2 3">
    <name type="scientific">Tissierella creatinophila DSM 6911</name>
    <dbReference type="NCBI Taxonomy" id="1123403"/>
    <lineage>
        <taxon>Bacteria</taxon>
        <taxon>Bacillati</taxon>
        <taxon>Bacillota</taxon>
        <taxon>Tissierellia</taxon>
        <taxon>Tissierellales</taxon>
        <taxon>Tissierellaceae</taxon>
        <taxon>Tissierella</taxon>
    </lineage>
</organism>
<comment type="caution">
    <text evidence="2">The sequence shown here is derived from an EMBL/GenBank/DDBJ whole genome shotgun (WGS) entry which is preliminary data.</text>
</comment>
<proteinExistence type="predicted"/>